<name>H5SKT6_9ZZZZ</name>
<dbReference type="Gene3D" id="3.40.50.10310">
    <property type="entry name" value="Creatininase"/>
    <property type="match status" value="1"/>
</dbReference>
<keyword evidence="2" id="KW-0479">Metal-binding</keyword>
<dbReference type="InterPro" id="IPR003785">
    <property type="entry name" value="Creatininase/forma_Hydrolase"/>
</dbReference>
<evidence type="ECO:0000256" key="1">
    <source>
        <dbReference type="ARBA" id="ARBA00001947"/>
    </source>
</evidence>
<evidence type="ECO:0000256" key="3">
    <source>
        <dbReference type="ARBA" id="ARBA00022801"/>
    </source>
</evidence>
<dbReference type="GO" id="GO:0016811">
    <property type="term" value="F:hydrolase activity, acting on carbon-nitrogen (but not peptide) bonds, in linear amides"/>
    <property type="evidence" value="ECO:0007669"/>
    <property type="project" value="TreeGrafter"/>
</dbReference>
<dbReference type="AlphaFoldDB" id="H5SKT6"/>
<proteinExistence type="predicted"/>
<dbReference type="EMBL" id="AP011757">
    <property type="protein sequence ID" value="BAL56772.1"/>
    <property type="molecule type" value="Genomic_DNA"/>
</dbReference>
<sequence>MLTWLNTAWDFKAAPPQVALFPLACFEPHGPHLPVGSDSILMSAIARRVAERLQARTFLLPTWPLGTSGHHARQPGVVYLNFETLWAVVRDVVTALYEHGIPRVVVLNNHGAALTTTTRPLGNFIVKTAVRQLNYEVPGLTAIWVQPFAAAREALRALFPSACEEVHAGAVETSLLMHLAPEQVRPLPPDYVPAFSPAYLDFTSFNNLAPAGVWGQPSQASAEKGAQALEAIVEATVAYIERTFAQIAQLKGGAAAHAAPEQQGEESGA</sequence>
<keyword evidence="4" id="KW-0862">Zinc</keyword>
<dbReference type="Pfam" id="PF02633">
    <property type="entry name" value="Creatininase"/>
    <property type="match status" value="1"/>
</dbReference>
<dbReference type="InterPro" id="IPR024087">
    <property type="entry name" value="Creatininase-like_sf"/>
</dbReference>
<evidence type="ECO:0000256" key="2">
    <source>
        <dbReference type="ARBA" id="ARBA00022723"/>
    </source>
</evidence>
<dbReference type="PANTHER" id="PTHR35005">
    <property type="entry name" value="3-DEHYDRO-SCYLLO-INOSOSE HYDROLASE"/>
    <property type="match status" value="1"/>
</dbReference>
<keyword evidence="3" id="KW-0378">Hydrolase</keyword>
<organism evidence="5">
    <name type="scientific">uncultured prokaryote</name>
    <dbReference type="NCBI Taxonomy" id="198431"/>
    <lineage>
        <taxon>unclassified sequences</taxon>
        <taxon>environmental samples</taxon>
    </lineage>
</organism>
<dbReference type="GO" id="GO:0009231">
    <property type="term" value="P:riboflavin biosynthetic process"/>
    <property type="evidence" value="ECO:0007669"/>
    <property type="project" value="TreeGrafter"/>
</dbReference>
<dbReference type="PANTHER" id="PTHR35005:SF1">
    <property type="entry name" value="2-AMINO-5-FORMYLAMINO-6-RIBOSYLAMINOPYRIMIDIN-4(3H)-ONE 5'-MONOPHOSPHATE DEFORMYLASE"/>
    <property type="match status" value="1"/>
</dbReference>
<protein>
    <submittedName>
        <fullName evidence="5">Creatininase</fullName>
    </submittedName>
</protein>
<dbReference type="SUPFAM" id="SSF102215">
    <property type="entry name" value="Creatininase"/>
    <property type="match status" value="1"/>
</dbReference>
<comment type="cofactor">
    <cofactor evidence="1">
        <name>Zn(2+)</name>
        <dbReference type="ChEBI" id="CHEBI:29105"/>
    </cofactor>
</comment>
<accession>H5SKT6</accession>
<reference evidence="5" key="1">
    <citation type="journal article" date="2005" name="Environ. Microbiol.">
        <title>Genetic and functional properties of uncultivated thermophilic crenarchaeotes from a subsurface gold mine as revealed by analysis of genome fragments.</title>
        <authorList>
            <person name="Nunoura T."/>
            <person name="Hirayama H."/>
            <person name="Takami H."/>
            <person name="Oida H."/>
            <person name="Nishi S."/>
            <person name="Shimamura S."/>
            <person name="Suzuki Y."/>
            <person name="Inagaki F."/>
            <person name="Takai K."/>
            <person name="Nealson K.H."/>
            <person name="Horikoshi K."/>
        </authorList>
    </citation>
    <scope>NUCLEOTIDE SEQUENCE</scope>
</reference>
<evidence type="ECO:0000256" key="4">
    <source>
        <dbReference type="ARBA" id="ARBA00022833"/>
    </source>
</evidence>
<evidence type="ECO:0000313" key="5">
    <source>
        <dbReference type="EMBL" id="BAL56772.1"/>
    </source>
</evidence>
<dbReference type="GO" id="GO:0046872">
    <property type="term" value="F:metal ion binding"/>
    <property type="evidence" value="ECO:0007669"/>
    <property type="project" value="UniProtKB-KW"/>
</dbReference>
<gene>
    <name evidence="5" type="ORF">HGMM_F42G03C35</name>
</gene>
<reference evidence="5" key="2">
    <citation type="journal article" date="2012" name="PLoS ONE">
        <title>A Deeply Branching Thermophilic Bacterium with an Ancient Acetyl-CoA Pathway Dominates a Subsurface Ecosystem.</title>
        <authorList>
            <person name="Takami H."/>
            <person name="Noguchi H."/>
            <person name="Takaki Y."/>
            <person name="Uchiyama I."/>
            <person name="Toyoda A."/>
            <person name="Nishi S."/>
            <person name="Chee G.-J."/>
            <person name="Arai W."/>
            <person name="Nunoura T."/>
            <person name="Itoh T."/>
            <person name="Hattori M."/>
            <person name="Takai K."/>
        </authorList>
    </citation>
    <scope>NUCLEOTIDE SEQUENCE</scope>
</reference>